<evidence type="ECO:0000313" key="2">
    <source>
        <dbReference type="EMBL" id="CAA9262141.1"/>
    </source>
</evidence>
<reference evidence="2" key="1">
    <citation type="submission" date="2020-02" db="EMBL/GenBank/DDBJ databases">
        <authorList>
            <person name="Meier V. D."/>
        </authorList>
    </citation>
    <scope>NUCLEOTIDE SEQUENCE</scope>
    <source>
        <strain evidence="2">AVDCRST_MAG10</strain>
    </source>
</reference>
<dbReference type="PANTHER" id="PTHR43805:SF1">
    <property type="entry name" value="GP-PDE DOMAIN-CONTAINING PROTEIN"/>
    <property type="match status" value="1"/>
</dbReference>
<dbReference type="InterPro" id="IPR030395">
    <property type="entry name" value="GP_PDE_dom"/>
</dbReference>
<dbReference type="AlphaFoldDB" id="A0A6J4IY52"/>
<gene>
    <name evidence="2" type="ORF">AVDCRST_MAG10-2808</name>
</gene>
<dbReference type="EC" id="3.1.4.46" evidence="2"/>
<dbReference type="Pfam" id="PF03009">
    <property type="entry name" value="GDPD"/>
    <property type="match status" value="1"/>
</dbReference>
<dbReference type="GO" id="GO:0006629">
    <property type="term" value="P:lipid metabolic process"/>
    <property type="evidence" value="ECO:0007669"/>
    <property type="project" value="InterPro"/>
</dbReference>
<protein>
    <submittedName>
        <fullName evidence="2">Glycerophosphoryl diester phosphodiesterase</fullName>
        <ecNumber evidence="2">3.1.4.46</ecNumber>
    </submittedName>
</protein>
<dbReference type="PROSITE" id="PS51704">
    <property type="entry name" value="GP_PDE"/>
    <property type="match status" value="1"/>
</dbReference>
<organism evidence="2">
    <name type="scientific">uncultured Acidimicrobiales bacterium</name>
    <dbReference type="NCBI Taxonomy" id="310071"/>
    <lineage>
        <taxon>Bacteria</taxon>
        <taxon>Bacillati</taxon>
        <taxon>Actinomycetota</taxon>
        <taxon>Acidimicrobiia</taxon>
        <taxon>Acidimicrobiales</taxon>
        <taxon>environmental samples</taxon>
    </lineage>
</organism>
<evidence type="ECO:0000259" key="1">
    <source>
        <dbReference type="PROSITE" id="PS51704"/>
    </source>
</evidence>
<dbReference type="SUPFAM" id="SSF51695">
    <property type="entry name" value="PLC-like phosphodiesterases"/>
    <property type="match status" value="1"/>
</dbReference>
<keyword evidence="2" id="KW-0378">Hydrolase</keyword>
<sequence>MTAFAAAVAMGYRYVETDVHATADGTLVAFHDHTLDRVTDMTGEVGRLPYADVRRARVGTDSIPLLEDILGTWPDLRVHIDAKHLAAAAPLVAAVDRTGAHDRVCIGSFSDRTVHALRRLSHGRICTWMGRLEILSLRLASFGAPTPGSVAGCAQVPVRRGRLLLLDRRLVDTAHQRGIGLHVWTINDRDEMERLLDLGVDAILSDRPTVLKQVLTGRGLWIDG</sequence>
<dbReference type="PANTHER" id="PTHR43805">
    <property type="entry name" value="GLYCEROPHOSPHORYL DIESTER PHOSPHODIESTERASE"/>
    <property type="match status" value="1"/>
</dbReference>
<dbReference type="EMBL" id="CADCTB010000173">
    <property type="protein sequence ID" value="CAA9262141.1"/>
    <property type="molecule type" value="Genomic_DNA"/>
</dbReference>
<name>A0A6J4IY52_9ACTN</name>
<dbReference type="GO" id="GO:0008889">
    <property type="term" value="F:glycerophosphodiester phosphodiesterase activity"/>
    <property type="evidence" value="ECO:0007669"/>
    <property type="project" value="UniProtKB-EC"/>
</dbReference>
<proteinExistence type="predicted"/>
<dbReference type="InterPro" id="IPR017946">
    <property type="entry name" value="PLC-like_Pdiesterase_TIM-brl"/>
</dbReference>
<dbReference type="Gene3D" id="3.20.20.190">
    <property type="entry name" value="Phosphatidylinositol (PI) phosphodiesterase"/>
    <property type="match status" value="1"/>
</dbReference>
<accession>A0A6J4IY52</accession>
<feature type="domain" description="GP-PDE" evidence="1">
    <location>
        <begin position="1"/>
        <end position="215"/>
    </location>
</feature>